<feature type="transmembrane region" description="Helical" evidence="1">
    <location>
        <begin position="61"/>
        <end position="83"/>
    </location>
</feature>
<accession>A0A5C3QCB0</accession>
<keyword evidence="1" id="KW-0812">Transmembrane</keyword>
<feature type="transmembrane region" description="Helical" evidence="1">
    <location>
        <begin position="104"/>
        <end position="131"/>
    </location>
</feature>
<protein>
    <submittedName>
        <fullName evidence="2">Uncharacterized protein</fullName>
    </submittedName>
</protein>
<dbReference type="OrthoDB" id="2560085at2759"/>
<evidence type="ECO:0000256" key="1">
    <source>
        <dbReference type="SAM" id="Phobius"/>
    </source>
</evidence>
<dbReference type="AlphaFoldDB" id="A0A5C3QCB0"/>
<keyword evidence="1" id="KW-0472">Membrane</keyword>
<name>A0A5C3QCB0_9AGAR</name>
<gene>
    <name evidence="2" type="ORF">BDV98DRAFT_534496</name>
</gene>
<organism evidence="2 3">
    <name type="scientific">Pterulicium gracile</name>
    <dbReference type="NCBI Taxonomy" id="1884261"/>
    <lineage>
        <taxon>Eukaryota</taxon>
        <taxon>Fungi</taxon>
        <taxon>Dikarya</taxon>
        <taxon>Basidiomycota</taxon>
        <taxon>Agaricomycotina</taxon>
        <taxon>Agaricomycetes</taxon>
        <taxon>Agaricomycetidae</taxon>
        <taxon>Agaricales</taxon>
        <taxon>Pleurotineae</taxon>
        <taxon>Pterulaceae</taxon>
        <taxon>Pterulicium</taxon>
    </lineage>
</organism>
<dbReference type="Proteomes" id="UP000305067">
    <property type="component" value="Unassembled WGS sequence"/>
</dbReference>
<evidence type="ECO:0000313" key="3">
    <source>
        <dbReference type="Proteomes" id="UP000305067"/>
    </source>
</evidence>
<keyword evidence="3" id="KW-1185">Reference proteome</keyword>
<reference evidence="2 3" key="1">
    <citation type="journal article" date="2019" name="Nat. Ecol. Evol.">
        <title>Megaphylogeny resolves global patterns of mushroom evolution.</title>
        <authorList>
            <person name="Varga T."/>
            <person name="Krizsan K."/>
            <person name="Foldi C."/>
            <person name="Dima B."/>
            <person name="Sanchez-Garcia M."/>
            <person name="Sanchez-Ramirez S."/>
            <person name="Szollosi G.J."/>
            <person name="Szarkandi J.G."/>
            <person name="Papp V."/>
            <person name="Albert L."/>
            <person name="Andreopoulos W."/>
            <person name="Angelini C."/>
            <person name="Antonin V."/>
            <person name="Barry K.W."/>
            <person name="Bougher N.L."/>
            <person name="Buchanan P."/>
            <person name="Buyck B."/>
            <person name="Bense V."/>
            <person name="Catcheside P."/>
            <person name="Chovatia M."/>
            <person name="Cooper J."/>
            <person name="Damon W."/>
            <person name="Desjardin D."/>
            <person name="Finy P."/>
            <person name="Geml J."/>
            <person name="Haridas S."/>
            <person name="Hughes K."/>
            <person name="Justo A."/>
            <person name="Karasinski D."/>
            <person name="Kautmanova I."/>
            <person name="Kiss B."/>
            <person name="Kocsube S."/>
            <person name="Kotiranta H."/>
            <person name="LaButti K.M."/>
            <person name="Lechner B.E."/>
            <person name="Liimatainen K."/>
            <person name="Lipzen A."/>
            <person name="Lukacs Z."/>
            <person name="Mihaltcheva S."/>
            <person name="Morgado L.N."/>
            <person name="Niskanen T."/>
            <person name="Noordeloos M.E."/>
            <person name="Ohm R.A."/>
            <person name="Ortiz-Santana B."/>
            <person name="Ovrebo C."/>
            <person name="Racz N."/>
            <person name="Riley R."/>
            <person name="Savchenko A."/>
            <person name="Shiryaev A."/>
            <person name="Soop K."/>
            <person name="Spirin V."/>
            <person name="Szebenyi C."/>
            <person name="Tomsovsky M."/>
            <person name="Tulloss R.E."/>
            <person name="Uehling J."/>
            <person name="Grigoriev I.V."/>
            <person name="Vagvolgyi C."/>
            <person name="Papp T."/>
            <person name="Martin F.M."/>
            <person name="Miettinen O."/>
            <person name="Hibbett D.S."/>
            <person name="Nagy L.G."/>
        </authorList>
    </citation>
    <scope>NUCLEOTIDE SEQUENCE [LARGE SCALE GENOMIC DNA]</scope>
    <source>
        <strain evidence="2 3">CBS 309.79</strain>
    </source>
</reference>
<dbReference type="STRING" id="1884261.A0A5C3QCB0"/>
<feature type="transmembrane region" description="Helical" evidence="1">
    <location>
        <begin position="169"/>
        <end position="193"/>
    </location>
</feature>
<evidence type="ECO:0000313" key="2">
    <source>
        <dbReference type="EMBL" id="TFK98070.1"/>
    </source>
</evidence>
<sequence length="195" mass="20965">MPGLVPKLLLLVPTIGLGVTGLAFGITALHNLREDEKKINSLVPEAVNVTIDANDVLKSGISVAVACGIAALTALIALIYSFIRGRRSSQAVVDEKGHGRKSKAGRLFGLFLLFIAVWLFASLVPLTLFVATRKADVIAMLGETRLPDSLVHGAQSSYGLTPIYKELSWMVRLVVVPWIELVFVMLSGIYLLIAA</sequence>
<proteinExistence type="predicted"/>
<dbReference type="EMBL" id="ML178842">
    <property type="protein sequence ID" value="TFK98070.1"/>
    <property type="molecule type" value="Genomic_DNA"/>
</dbReference>
<keyword evidence="1" id="KW-1133">Transmembrane helix</keyword>